<dbReference type="Proteomes" id="UP000664357">
    <property type="component" value="Unassembled WGS sequence"/>
</dbReference>
<evidence type="ECO:0000313" key="1">
    <source>
        <dbReference type="EMBL" id="MEO1772676.1"/>
    </source>
</evidence>
<reference evidence="1 2" key="1">
    <citation type="submission" date="2021-03" db="EMBL/GenBank/DDBJ databases">
        <authorList>
            <person name="Gilmore M.S."/>
            <person name="Schwartzman J."/>
            <person name="Van Tyne D."/>
            <person name="Martin M."/>
            <person name="Earl A.M."/>
            <person name="Manson A.L."/>
            <person name="Straub T."/>
            <person name="Salamzade R."/>
            <person name="Saavedra J."/>
            <person name="Lebreton F."/>
            <person name="Prichula J."/>
            <person name="Schaufler K."/>
            <person name="Gaca A."/>
            <person name="Sgardioli B."/>
            <person name="Wagenaar J."/>
            <person name="Strong T."/>
        </authorList>
    </citation>
    <scope>NUCLEOTIDE SEQUENCE [LARGE SCALE GENOMIC DNA]</scope>
    <source>
        <strain evidence="1 2">665A</strain>
    </source>
</reference>
<protein>
    <recommendedName>
        <fullName evidence="3">Lipoprotein</fullName>
    </recommendedName>
</protein>
<organism evidence="1 2">
    <name type="scientific">Candidatus Enterococcus ferrettii</name>
    <dbReference type="NCBI Taxonomy" id="2815324"/>
    <lineage>
        <taxon>Bacteria</taxon>
        <taxon>Bacillati</taxon>
        <taxon>Bacillota</taxon>
        <taxon>Bacilli</taxon>
        <taxon>Lactobacillales</taxon>
        <taxon>Enterococcaceae</taxon>
        <taxon>Enterococcus</taxon>
    </lineage>
</organism>
<evidence type="ECO:0000313" key="2">
    <source>
        <dbReference type="Proteomes" id="UP000664357"/>
    </source>
</evidence>
<dbReference type="EMBL" id="JAFREL020000005">
    <property type="protein sequence ID" value="MEO1772676.1"/>
    <property type="molecule type" value="Genomic_DNA"/>
</dbReference>
<name>A0ABV0EVT9_9ENTE</name>
<keyword evidence="2" id="KW-1185">Reference proteome</keyword>
<accession>A0ABV0EVT9</accession>
<reference evidence="1 2" key="2">
    <citation type="submission" date="2024-02" db="EMBL/GenBank/DDBJ databases">
        <title>The Genome Sequence of Enterococcus sp. DIV0159.</title>
        <authorList>
            <person name="Earl A."/>
            <person name="Manson A."/>
            <person name="Gilmore M."/>
            <person name="Sanders J."/>
            <person name="Shea T."/>
            <person name="Howe W."/>
            <person name="Livny J."/>
            <person name="Cuomo C."/>
            <person name="Neafsey D."/>
            <person name="Birren B."/>
        </authorList>
    </citation>
    <scope>NUCLEOTIDE SEQUENCE [LARGE SCALE GENOMIC DNA]</scope>
    <source>
        <strain evidence="1 2">665A</strain>
    </source>
</reference>
<proteinExistence type="predicted"/>
<evidence type="ECO:0008006" key="3">
    <source>
        <dbReference type="Google" id="ProtNLM"/>
    </source>
</evidence>
<comment type="caution">
    <text evidence="1">The sequence shown here is derived from an EMBL/GenBank/DDBJ whole genome shotgun (WGS) entry which is preliminary data.</text>
</comment>
<sequence>MEGLFTRLVTLSLQVTEKEETCLEEKKMKRIKIMVLFGMVLLLGACSKSPKEEFMDAYDLLTSKEYDAGKFEVSVTDFQINPTTKEAWGSQLSENFENMLIKGDYKHIEKDESFCYEGNIILYDKMVPFEIVGKEGNGYLSASSIQEMIPFMYGFDTFTEVNPPQLNDLEGKYIKLFSEEMKAAEDDKNMPNYSRVSDKIYDLLKDAKEESFKIDGDTISHTINEENTKKADKNNNFGMNLEMDMLNTTLTLEINKKTMKTDCTVKMLDSRQETTTKAIITPSKNKAGSSFSLPKKKDIVSVEELLSIISDPQIMSGVPSGAVQDDEEIKELTDAEFEMLHQQLEADFSELDLTHRQAILSAYSPYLNDEQFARLESLLNQ</sequence>
<gene>
    <name evidence="1" type="ORF">JZO67_004658</name>
</gene>